<dbReference type="Gene3D" id="2.30.110.10">
    <property type="entry name" value="Electron Transport, Fmn-binding Protein, Chain A"/>
    <property type="match status" value="1"/>
</dbReference>
<dbReference type="InterPro" id="IPR004378">
    <property type="entry name" value="F420H2_quin_Rdtase"/>
</dbReference>
<protein>
    <recommendedName>
        <fullName evidence="3">Deazaflavin-dependent oxidoreductase, nitroreductase family</fullName>
    </recommendedName>
</protein>
<sequence>MRPPPRLPDVLRPLVRETVNRHQLRTAGRPGARAALIRHRGRRSGRTYETPVTPTLTDDGFLIALPFGDRADWVRNVLAAGEATLVREGVEHAVRDPEVVPMADVADCFDPGDQRAHRRFGVTLALRLRTR</sequence>
<reference evidence="1 2" key="1">
    <citation type="journal article" date="2019" name="Int. J. Syst. Evol. Microbiol.">
        <title>The Global Catalogue of Microorganisms (GCM) 10K type strain sequencing project: providing services to taxonomists for standard genome sequencing and annotation.</title>
        <authorList>
            <consortium name="The Broad Institute Genomics Platform"/>
            <consortium name="The Broad Institute Genome Sequencing Center for Infectious Disease"/>
            <person name="Wu L."/>
            <person name="Ma J."/>
        </authorList>
    </citation>
    <scope>NUCLEOTIDE SEQUENCE [LARGE SCALE GENOMIC DNA]</scope>
    <source>
        <strain evidence="1 2">JCM 10671</strain>
    </source>
</reference>
<name>A0ABN1GMZ3_9ACTN</name>
<evidence type="ECO:0000313" key="1">
    <source>
        <dbReference type="EMBL" id="GAA0614815.1"/>
    </source>
</evidence>
<dbReference type="Proteomes" id="UP001500957">
    <property type="component" value="Unassembled WGS sequence"/>
</dbReference>
<accession>A0ABN1GMZ3</accession>
<comment type="caution">
    <text evidence="1">The sequence shown here is derived from an EMBL/GenBank/DDBJ whole genome shotgun (WGS) entry which is preliminary data.</text>
</comment>
<gene>
    <name evidence="1" type="ORF">GCM10009547_15850</name>
</gene>
<evidence type="ECO:0008006" key="3">
    <source>
        <dbReference type="Google" id="ProtNLM"/>
    </source>
</evidence>
<dbReference type="RefSeq" id="WP_344603378.1">
    <property type="nucleotide sequence ID" value="NZ_BAAAHE010000011.1"/>
</dbReference>
<proteinExistence type="predicted"/>
<dbReference type="NCBIfam" id="TIGR00026">
    <property type="entry name" value="hi_GC_TIGR00026"/>
    <property type="match status" value="1"/>
</dbReference>
<dbReference type="InterPro" id="IPR012349">
    <property type="entry name" value="Split_barrel_FMN-bd"/>
</dbReference>
<evidence type="ECO:0000313" key="2">
    <source>
        <dbReference type="Proteomes" id="UP001500957"/>
    </source>
</evidence>
<dbReference type="Pfam" id="PF04075">
    <property type="entry name" value="F420H2_quin_red"/>
    <property type="match status" value="1"/>
</dbReference>
<keyword evidence="2" id="KW-1185">Reference proteome</keyword>
<dbReference type="EMBL" id="BAAAHE010000011">
    <property type="protein sequence ID" value="GAA0614815.1"/>
    <property type="molecule type" value="Genomic_DNA"/>
</dbReference>
<organism evidence="1 2">
    <name type="scientific">Sporichthya brevicatena</name>
    <dbReference type="NCBI Taxonomy" id="171442"/>
    <lineage>
        <taxon>Bacteria</taxon>
        <taxon>Bacillati</taxon>
        <taxon>Actinomycetota</taxon>
        <taxon>Actinomycetes</taxon>
        <taxon>Sporichthyales</taxon>
        <taxon>Sporichthyaceae</taxon>
        <taxon>Sporichthya</taxon>
    </lineage>
</organism>